<reference evidence="1 2" key="1">
    <citation type="submission" date="2018-01" db="EMBL/GenBank/DDBJ databases">
        <title>Draft genome sequence of Sphaerisporangium sp. 7K107.</title>
        <authorList>
            <person name="Sahin N."/>
            <person name="Saygin H."/>
            <person name="Ay H."/>
        </authorList>
    </citation>
    <scope>NUCLEOTIDE SEQUENCE [LARGE SCALE GENOMIC DNA]</scope>
    <source>
        <strain evidence="1 2">7K107</strain>
    </source>
</reference>
<evidence type="ECO:0000313" key="1">
    <source>
        <dbReference type="EMBL" id="PZG42014.1"/>
    </source>
</evidence>
<dbReference type="Proteomes" id="UP000248544">
    <property type="component" value="Unassembled WGS sequence"/>
</dbReference>
<protein>
    <recommendedName>
        <fullName evidence="3">Queuine tRNA-ribosyltransferase</fullName>
    </recommendedName>
</protein>
<sequence>MIDALVSYHYLRSDDHMRRLVDSGRLNMIGDSGAYSAYTQGVKIGLEEYAGWVRRWQPDLAWCASLDVLGDPQGTWRNWQALRDAGLATVPTLHVGTPERWLHVYGEQGVDFVGLGGGLTTGDTAGIRWAARLLAHGRRHLPAMRFHGWGISSRAVLDNLPLYSADSSGTLGVGYRFGQLRLFDPRTARDTTFYLDGCSALRHRRLLERFYGTSPEQVLHGDASNRPLLIRLMARSTTLYAAWLRKRHQVTPPAYGLDPQRRGQGTRLHLVDTQVRTLLTAAQADTEPEGMTA</sequence>
<comment type="caution">
    <text evidence="1">The sequence shown here is derived from an EMBL/GenBank/DDBJ whole genome shotgun (WGS) entry which is preliminary data.</text>
</comment>
<accession>A0A2W2HTJ7</accession>
<dbReference type="EMBL" id="POUA01000161">
    <property type="protein sequence ID" value="PZG42014.1"/>
    <property type="molecule type" value="Genomic_DNA"/>
</dbReference>
<proteinExistence type="predicted"/>
<organism evidence="1 2">
    <name type="scientific">Spongiactinospora gelatinilytica</name>
    <dbReference type="NCBI Taxonomy" id="2666298"/>
    <lineage>
        <taxon>Bacteria</taxon>
        <taxon>Bacillati</taxon>
        <taxon>Actinomycetota</taxon>
        <taxon>Actinomycetes</taxon>
        <taxon>Streptosporangiales</taxon>
        <taxon>Streptosporangiaceae</taxon>
        <taxon>Spongiactinospora</taxon>
    </lineage>
</organism>
<name>A0A2W2HTJ7_9ACTN</name>
<dbReference type="RefSeq" id="WP_111169024.1">
    <property type="nucleotide sequence ID" value="NZ_POUA01000161.1"/>
</dbReference>
<gene>
    <name evidence="1" type="ORF">C1I98_20320</name>
</gene>
<dbReference type="AlphaFoldDB" id="A0A2W2HTJ7"/>
<evidence type="ECO:0000313" key="2">
    <source>
        <dbReference type="Proteomes" id="UP000248544"/>
    </source>
</evidence>
<keyword evidence="2" id="KW-1185">Reference proteome</keyword>
<evidence type="ECO:0008006" key="3">
    <source>
        <dbReference type="Google" id="ProtNLM"/>
    </source>
</evidence>